<dbReference type="AlphaFoldDB" id="A0A7C2B696"/>
<dbReference type="InterPro" id="IPR042094">
    <property type="entry name" value="T2SS_GspF_sf"/>
</dbReference>
<comment type="caution">
    <text evidence="7">The sequence shown here is derived from an EMBL/GenBank/DDBJ whole genome shotgun (WGS) entry which is preliminary data.</text>
</comment>
<feature type="domain" description="Type II secretion system protein GspF" evidence="6">
    <location>
        <begin position="160"/>
        <end position="282"/>
    </location>
</feature>
<keyword evidence="5" id="KW-0472">Membrane</keyword>
<reference evidence="7" key="1">
    <citation type="journal article" date="2020" name="mSystems">
        <title>Genome- and Community-Level Interaction Insights into Carbon Utilization and Element Cycling Functions of Hydrothermarchaeota in Hydrothermal Sediment.</title>
        <authorList>
            <person name="Zhou Z."/>
            <person name="Liu Y."/>
            <person name="Xu W."/>
            <person name="Pan J."/>
            <person name="Luo Z.H."/>
            <person name="Li M."/>
        </authorList>
    </citation>
    <scope>NUCLEOTIDE SEQUENCE [LARGE SCALE GENOMIC DNA]</scope>
    <source>
        <strain evidence="7">SpSt-222</strain>
    </source>
</reference>
<sequence>MVGDPLVVLAISLAGASAVLLAAGLRGTLRGDAVNRRLERYAGREEKPEFESLEGPNLIARHVDRAVQGRGFAEALRTNLLRADLRLTVGEFLLLRTAVALGAFFFGFVVGRGLTRPILGLFVGMLFAIGGWLLPHYYVLWRARRRLHQFVNQLGDTIGLMANSLRAGYSLLQTMDLVARESAPPIADEFRRVVREVGLGVPMQEALEHLLRRVPSEDLDLLVTAIAINHEVGGNLAQILDVIGETIRERVRIKGEIRVLTAQQSLSGYIISLLPVGLAVLIFLLNPDYLTSLFTWPWICMPIGAVICMVAGFLVMRRIVAIEV</sequence>
<dbReference type="PANTHER" id="PTHR35007:SF1">
    <property type="entry name" value="PILUS ASSEMBLY PROTEIN"/>
    <property type="match status" value="1"/>
</dbReference>
<evidence type="ECO:0000256" key="2">
    <source>
        <dbReference type="ARBA" id="ARBA00022475"/>
    </source>
</evidence>
<dbReference type="InterPro" id="IPR018076">
    <property type="entry name" value="T2SS_GspF_dom"/>
</dbReference>
<keyword evidence="3" id="KW-0812">Transmembrane</keyword>
<proteinExistence type="predicted"/>
<evidence type="ECO:0000256" key="3">
    <source>
        <dbReference type="ARBA" id="ARBA00022692"/>
    </source>
</evidence>
<comment type="subcellular location">
    <subcellularLocation>
        <location evidence="1">Cell membrane</location>
        <topology evidence="1">Multi-pass membrane protein</topology>
    </subcellularLocation>
</comment>
<keyword evidence="2" id="KW-1003">Cell membrane</keyword>
<evidence type="ECO:0000256" key="5">
    <source>
        <dbReference type="ARBA" id="ARBA00023136"/>
    </source>
</evidence>
<accession>A0A7C2B696</accession>
<name>A0A7C2B696_THERO</name>
<evidence type="ECO:0000313" key="7">
    <source>
        <dbReference type="EMBL" id="HEF64341.1"/>
    </source>
</evidence>
<dbReference type="Gene3D" id="1.20.81.30">
    <property type="entry name" value="Type II secretion system (T2SS), domain F"/>
    <property type="match status" value="1"/>
</dbReference>
<evidence type="ECO:0000256" key="4">
    <source>
        <dbReference type="ARBA" id="ARBA00022989"/>
    </source>
</evidence>
<protein>
    <submittedName>
        <fullName evidence="7">Secretion system protein F</fullName>
    </submittedName>
</protein>
<dbReference type="Pfam" id="PF00482">
    <property type="entry name" value="T2SSF"/>
    <property type="match status" value="1"/>
</dbReference>
<gene>
    <name evidence="7" type="ORF">ENP47_01835</name>
</gene>
<dbReference type="PANTHER" id="PTHR35007">
    <property type="entry name" value="INTEGRAL MEMBRANE PROTEIN-RELATED"/>
    <property type="match status" value="1"/>
</dbReference>
<organism evidence="7">
    <name type="scientific">Thermomicrobium roseum</name>
    <dbReference type="NCBI Taxonomy" id="500"/>
    <lineage>
        <taxon>Bacteria</taxon>
        <taxon>Pseudomonadati</taxon>
        <taxon>Thermomicrobiota</taxon>
        <taxon>Thermomicrobia</taxon>
        <taxon>Thermomicrobiales</taxon>
        <taxon>Thermomicrobiaceae</taxon>
        <taxon>Thermomicrobium</taxon>
    </lineage>
</organism>
<evidence type="ECO:0000256" key="1">
    <source>
        <dbReference type="ARBA" id="ARBA00004651"/>
    </source>
</evidence>
<evidence type="ECO:0000259" key="6">
    <source>
        <dbReference type="Pfam" id="PF00482"/>
    </source>
</evidence>
<dbReference type="GO" id="GO:0005886">
    <property type="term" value="C:plasma membrane"/>
    <property type="evidence" value="ECO:0007669"/>
    <property type="project" value="UniProtKB-SubCell"/>
</dbReference>
<dbReference type="EMBL" id="DSJL01000002">
    <property type="protein sequence ID" value="HEF64341.1"/>
    <property type="molecule type" value="Genomic_DNA"/>
</dbReference>
<keyword evidence="4" id="KW-1133">Transmembrane helix</keyword>